<comment type="subcellular location">
    <subcellularLocation>
        <location evidence="1">Nucleus</location>
    </subcellularLocation>
</comment>
<dbReference type="SMART" id="SM00432">
    <property type="entry name" value="MADS"/>
    <property type="match status" value="1"/>
</dbReference>
<evidence type="ECO:0000256" key="6">
    <source>
        <dbReference type="SAM" id="Phobius"/>
    </source>
</evidence>
<name>Q9FYZ8_SPIAN</name>
<proteinExistence type="evidence at transcript level"/>
<feature type="transmembrane region" description="Helical" evidence="6">
    <location>
        <begin position="32"/>
        <end position="51"/>
    </location>
</feature>
<dbReference type="Pfam" id="PF00319">
    <property type="entry name" value="SRF-TF"/>
    <property type="match status" value="1"/>
</dbReference>
<gene>
    <name evidence="8" type="primary">MB1</name>
</gene>
<dbReference type="PROSITE" id="PS50066">
    <property type="entry name" value="MADS_BOX_2"/>
    <property type="match status" value="1"/>
</dbReference>
<evidence type="ECO:0000256" key="2">
    <source>
        <dbReference type="ARBA" id="ARBA00023015"/>
    </source>
</evidence>
<evidence type="ECO:0000256" key="4">
    <source>
        <dbReference type="ARBA" id="ARBA00023163"/>
    </source>
</evidence>
<protein>
    <submittedName>
        <fullName evidence="8">MADS-box protein LAMB1</fullName>
    </submittedName>
</protein>
<dbReference type="GO" id="GO:0003677">
    <property type="term" value="F:DNA binding"/>
    <property type="evidence" value="ECO:0007669"/>
    <property type="project" value="UniProtKB-KW"/>
</dbReference>
<dbReference type="EMBL" id="AF232927">
    <property type="protein sequence ID" value="AAG08991.1"/>
    <property type="molecule type" value="mRNA"/>
</dbReference>
<keyword evidence="6" id="KW-1133">Transmembrane helix</keyword>
<evidence type="ECO:0000256" key="3">
    <source>
        <dbReference type="ARBA" id="ARBA00023125"/>
    </source>
</evidence>
<evidence type="ECO:0000259" key="7">
    <source>
        <dbReference type="PROSITE" id="PS50066"/>
    </source>
</evidence>
<evidence type="ECO:0000313" key="8">
    <source>
        <dbReference type="EMBL" id="AAG08991.1"/>
    </source>
</evidence>
<dbReference type="InterPro" id="IPR002100">
    <property type="entry name" value="TF_MADSbox"/>
</dbReference>
<dbReference type="AlphaFoldDB" id="Q9FYZ8"/>
<dbReference type="GO" id="GO:0046983">
    <property type="term" value="F:protein dimerization activity"/>
    <property type="evidence" value="ECO:0007669"/>
    <property type="project" value="InterPro"/>
</dbReference>
<accession>Q9FYZ8</accession>
<dbReference type="GO" id="GO:0005634">
    <property type="term" value="C:nucleus"/>
    <property type="evidence" value="ECO:0007669"/>
    <property type="project" value="UniProtKB-SubCell"/>
</dbReference>
<keyword evidence="6" id="KW-0472">Membrane</keyword>
<keyword evidence="5" id="KW-0539">Nucleus</keyword>
<feature type="domain" description="MADS-box" evidence="7">
    <location>
        <begin position="1"/>
        <end position="62"/>
    </location>
</feature>
<keyword evidence="2" id="KW-0805">Transcription regulation</keyword>
<evidence type="ECO:0000256" key="5">
    <source>
        <dbReference type="ARBA" id="ARBA00023242"/>
    </source>
</evidence>
<keyword evidence="3" id="KW-0238">DNA-binding</keyword>
<dbReference type="Gene3D" id="3.40.1810.10">
    <property type="entry name" value="Transcription factor, MADS-box"/>
    <property type="match status" value="1"/>
</dbReference>
<keyword evidence="4" id="KW-0804">Transcription</keyword>
<reference evidence="8" key="1">
    <citation type="journal article" date="2000" name="Gene">
        <title>The LAMB1 gene from the clubmoss, Lycopodium annotinum, is a divergent MADS-box gene, expressed specifically in sporogenic structures.</title>
        <authorList>
            <person name="Svensson M.E."/>
            <person name="Johannesson H."/>
            <person name="Engstrom P."/>
        </authorList>
    </citation>
    <scope>NUCLEOTIDE SEQUENCE</scope>
</reference>
<dbReference type="PRINTS" id="PR00404">
    <property type="entry name" value="MADSDOMAIN"/>
</dbReference>
<dbReference type="SUPFAM" id="SSF55455">
    <property type="entry name" value="SRF-like"/>
    <property type="match status" value="1"/>
</dbReference>
<dbReference type="InterPro" id="IPR036879">
    <property type="entry name" value="TF_MADSbox_sf"/>
</dbReference>
<evidence type="ECO:0000256" key="1">
    <source>
        <dbReference type="ARBA" id="ARBA00004123"/>
    </source>
</evidence>
<sequence length="468" mass="53389">MGRRKIEMQKIKNNNARNVTFCKRKTGLMKKAFELSVLCGVDVGLLMFAPATGKLSLYASKNRSIEELLLQVACVDEARQSDEDPEYIKAIEKINKDNKHLSQHQSRRRPTRDIDILHANLKMIQMKKAYTEFQIQLYQGIGIEKLSLEGLQNFESKLQLSIINTRAFKEQAILEMCMKNHEALRNRRLFYPNPMDGLIIGEFQQAFQAPTYKSSVSSAMVLANQGLCNVRQGHESSLFDTLQECDTPTYGPSVSSTTMLIDQYNNLNYIGQKQSNINNIFSQYCGYVEYEQVNHRLMSIQNCEVDPTGGHMHSRNMLSKDVYDGIDYDDQEDENSTCMNLQDFEAPTHGRGVFGGTVPVDRYDSSNCIVQVQANWMPISLQDCGYVEGQEANQTLTTMQDPTFMPKKDQEYPDCMTPQYTEFLKDEVLIGGSTENGDKHDAFDYFGQQRTFSSIIELELPLQNDSLR</sequence>
<organism evidence="8">
    <name type="scientific">Spinulum annotinum</name>
    <name type="common">Stiff clubmoss</name>
    <name type="synonym">Lycopodium annotinum</name>
    <dbReference type="NCBI Taxonomy" id="13840"/>
    <lineage>
        <taxon>Eukaryota</taxon>
        <taxon>Viridiplantae</taxon>
        <taxon>Streptophyta</taxon>
        <taxon>Embryophyta</taxon>
        <taxon>Tracheophyta</taxon>
        <taxon>Lycopodiopsida</taxon>
        <taxon>Lycopodiales</taxon>
        <taxon>Lycopodiaceae</taxon>
        <taxon>Lycopodioideae</taxon>
        <taxon>Spinulum</taxon>
    </lineage>
</organism>
<dbReference type="PANTHER" id="PTHR48019">
    <property type="entry name" value="SERUM RESPONSE FACTOR HOMOLOG"/>
    <property type="match status" value="1"/>
</dbReference>
<dbReference type="InterPro" id="IPR050142">
    <property type="entry name" value="MADS-box/MEF2_TF"/>
</dbReference>
<keyword evidence="6" id="KW-0812">Transmembrane</keyword>